<name>A0A919GE65_9ACTN</name>
<gene>
    <name evidence="1" type="ORF">GCM10018793_41790</name>
</gene>
<evidence type="ECO:0000313" key="2">
    <source>
        <dbReference type="Proteomes" id="UP000603708"/>
    </source>
</evidence>
<organism evidence="1 2">
    <name type="scientific">Streptomyces sulfonofaciens</name>
    <dbReference type="NCBI Taxonomy" id="68272"/>
    <lineage>
        <taxon>Bacteria</taxon>
        <taxon>Bacillati</taxon>
        <taxon>Actinomycetota</taxon>
        <taxon>Actinomycetes</taxon>
        <taxon>Kitasatosporales</taxon>
        <taxon>Streptomycetaceae</taxon>
        <taxon>Streptomyces</taxon>
    </lineage>
</organism>
<sequence>MEPVVLTAGTALVGAMATDAWQQVREAVVAWWRRVRADGADSLESELAALRDGVVAARDQGDRDTEEALAAVWRLRFQQLLVQQPGTAAGLRALLDEHLLPALPPAEGSEARSVRMRAEAHDSARVYMAARDQHITGS</sequence>
<protein>
    <submittedName>
        <fullName evidence="1">Uncharacterized protein</fullName>
    </submittedName>
</protein>
<comment type="caution">
    <text evidence="1">The sequence shown here is derived from an EMBL/GenBank/DDBJ whole genome shotgun (WGS) entry which is preliminary data.</text>
</comment>
<proteinExistence type="predicted"/>
<keyword evidence="2" id="KW-1185">Reference proteome</keyword>
<reference evidence="1" key="1">
    <citation type="journal article" date="2014" name="Int. J. Syst. Evol. Microbiol.">
        <title>Complete genome sequence of Corynebacterium casei LMG S-19264T (=DSM 44701T), isolated from a smear-ripened cheese.</title>
        <authorList>
            <consortium name="US DOE Joint Genome Institute (JGI-PGF)"/>
            <person name="Walter F."/>
            <person name="Albersmeier A."/>
            <person name="Kalinowski J."/>
            <person name="Ruckert C."/>
        </authorList>
    </citation>
    <scope>NUCLEOTIDE SEQUENCE</scope>
    <source>
        <strain evidence="1">JCM 5069</strain>
    </source>
</reference>
<dbReference type="EMBL" id="BNCD01000012">
    <property type="protein sequence ID" value="GHH82304.1"/>
    <property type="molecule type" value="Genomic_DNA"/>
</dbReference>
<evidence type="ECO:0000313" key="1">
    <source>
        <dbReference type="EMBL" id="GHH82304.1"/>
    </source>
</evidence>
<reference evidence="1" key="2">
    <citation type="submission" date="2020-09" db="EMBL/GenBank/DDBJ databases">
        <authorList>
            <person name="Sun Q."/>
            <person name="Ohkuma M."/>
        </authorList>
    </citation>
    <scope>NUCLEOTIDE SEQUENCE</scope>
    <source>
        <strain evidence="1">JCM 5069</strain>
    </source>
</reference>
<dbReference type="Proteomes" id="UP000603708">
    <property type="component" value="Unassembled WGS sequence"/>
</dbReference>
<dbReference type="AlphaFoldDB" id="A0A919GE65"/>
<accession>A0A919GE65</accession>